<dbReference type="FunFam" id="1.10.8.270:FF:000001">
    <property type="entry name" value="TBC1 domain family member 1"/>
    <property type="match status" value="1"/>
</dbReference>
<dbReference type="SUPFAM" id="SSF47923">
    <property type="entry name" value="Ypt/Rab-GAP domain of gyp1p"/>
    <property type="match status" value="2"/>
</dbReference>
<dbReference type="EMBL" id="KV722624">
    <property type="protein sequence ID" value="OCH84900.1"/>
    <property type="molecule type" value="Genomic_DNA"/>
</dbReference>
<sequence>MSDSRTRAEHEERVRPPTTAAKDITTSPTLDSLLSPADPDAHFPVRESLAASDITDDSTRFSTVPLSARESLASTADDLALNTPNLTEDDRQDSMTLHSLEIDVATLNGSQHKKTASMSTIHSATNVPFLLSRLDIQKGQEENDSASQRLSAGSQKLQEEFSRLHDELEEQVEVPDQEVDWDFWGSVVSDYQKFASEHPEELAKAIERGIPKTLRGMIWQLMSASKDPELESTYLQLLKEPSAHEKAITRDLGRTFPQHAFFTDGHGIGQENLFNVLKAYSLYDTQVGYCQGLPFVAAILLLNMPDEEAFCLLVRLMYSYDLRGHFLPDMPKLQLRLVQFERLTEELAPVLHVHFLRQGIKSDMYCSQWFLTMFSYRFPIDIVFRIYDNCLASGIEAMFAFSLVLLLKNEATLLTLKFDALLAFLNTRVFEVYRIGGPPVEGENPNNIKYDVDQFVQDAVSLKITPFMLDSYAHEYEELVKKRDAHAVEMDALRNSNRNLSAQVKKLEGSLSQMSAEHCELLNELVKARLRHEELENELVRYKLLYAEAMHQSEDAMSSHRLSTAMNRRVSNIGSTGG</sequence>
<dbReference type="PANTHER" id="PTHR47219:SF9">
    <property type="entry name" value="GTPASE ACTIVATING PROTEIN AND CENTROSOME-ASSOCIATED, ISOFORM B"/>
    <property type="match status" value="1"/>
</dbReference>
<feature type="region of interest" description="Disordered" evidence="4">
    <location>
        <begin position="1"/>
        <end position="41"/>
    </location>
</feature>
<protein>
    <submittedName>
        <fullName evidence="6">RabGAP/TBC</fullName>
    </submittedName>
</protein>
<evidence type="ECO:0000256" key="1">
    <source>
        <dbReference type="ARBA" id="ARBA00022468"/>
    </source>
</evidence>
<proteinExistence type="predicted"/>
<evidence type="ECO:0000313" key="7">
    <source>
        <dbReference type="Proteomes" id="UP000250043"/>
    </source>
</evidence>
<reference evidence="6 7" key="1">
    <citation type="submission" date="2016-07" db="EMBL/GenBank/DDBJ databases">
        <title>Draft genome of the white-rot fungus Obba rivulosa 3A-2.</title>
        <authorList>
            <consortium name="DOE Joint Genome Institute"/>
            <person name="Miettinen O."/>
            <person name="Riley R."/>
            <person name="Acob R."/>
            <person name="Barry K."/>
            <person name="Cullen D."/>
            <person name="De Vries R."/>
            <person name="Hainaut M."/>
            <person name="Hatakka A."/>
            <person name="Henrissat B."/>
            <person name="Hilden K."/>
            <person name="Kuo R."/>
            <person name="Labutti K."/>
            <person name="Lipzen A."/>
            <person name="Makela M.R."/>
            <person name="Sandor L."/>
            <person name="Spatafora J.W."/>
            <person name="Grigoriev I.V."/>
            <person name="Hibbett D.S."/>
        </authorList>
    </citation>
    <scope>NUCLEOTIDE SEQUENCE [LARGE SCALE GENOMIC DNA]</scope>
    <source>
        <strain evidence="6 7">3A-2</strain>
    </source>
</reference>
<dbReference type="OrthoDB" id="295078at2759"/>
<dbReference type="Gene3D" id="1.10.472.80">
    <property type="entry name" value="Ypt/Rab-GAP domain of gyp1p, domain 3"/>
    <property type="match status" value="1"/>
</dbReference>
<evidence type="ECO:0000256" key="2">
    <source>
        <dbReference type="ARBA" id="ARBA00023054"/>
    </source>
</evidence>
<feature type="compositionally biased region" description="Basic and acidic residues" evidence="4">
    <location>
        <begin position="1"/>
        <end position="15"/>
    </location>
</feature>
<organism evidence="6 7">
    <name type="scientific">Obba rivulosa</name>
    <dbReference type="NCBI Taxonomy" id="1052685"/>
    <lineage>
        <taxon>Eukaryota</taxon>
        <taxon>Fungi</taxon>
        <taxon>Dikarya</taxon>
        <taxon>Basidiomycota</taxon>
        <taxon>Agaricomycotina</taxon>
        <taxon>Agaricomycetes</taxon>
        <taxon>Polyporales</taxon>
        <taxon>Gelatoporiaceae</taxon>
        <taxon>Obba</taxon>
    </lineage>
</organism>
<keyword evidence="2 3" id="KW-0175">Coiled coil</keyword>
<accession>A0A8E2ATC9</accession>
<keyword evidence="1" id="KW-0343">GTPase activation</keyword>
<dbReference type="FunFam" id="1.10.10.750:FF:000003">
    <property type="entry name" value="GTPase activating protein (Evi5)"/>
    <property type="match status" value="1"/>
</dbReference>
<dbReference type="GO" id="GO:0005096">
    <property type="term" value="F:GTPase activator activity"/>
    <property type="evidence" value="ECO:0007669"/>
    <property type="project" value="UniProtKB-KW"/>
</dbReference>
<keyword evidence="7" id="KW-1185">Reference proteome</keyword>
<dbReference type="InterPro" id="IPR000195">
    <property type="entry name" value="Rab-GAP-TBC_dom"/>
</dbReference>
<gene>
    <name evidence="6" type="ORF">OBBRIDRAFT_891527</name>
</gene>
<dbReference type="Gene3D" id="1.10.10.750">
    <property type="entry name" value="Ypt/Rab-GAP domain of gyp1p, domain 1"/>
    <property type="match status" value="1"/>
</dbReference>
<dbReference type="Gene3D" id="1.10.8.270">
    <property type="entry name" value="putative rabgap domain of human tbc1 domain family member 14 like domains"/>
    <property type="match status" value="1"/>
</dbReference>
<dbReference type="InterPro" id="IPR035969">
    <property type="entry name" value="Rab-GAP_TBC_sf"/>
</dbReference>
<evidence type="ECO:0000259" key="5">
    <source>
        <dbReference type="PROSITE" id="PS50086"/>
    </source>
</evidence>
<feature type="domain" description="Rab-GAP TBC" evidence="5">
    <location>
        <begin position="209"/>
        <end position="394"/>
    </location>
</feature>
<dbReference type="Proteomes" id="UP000250043">
    <property type="component" value="Unassembled WGS sequence"/>
</dbReference>
<evidence type="ECO:0000313" key="6">
    <source>
        <dbReference type="EMBL" id="OCH84900.1"/>
    </source>
</evidence>
<feature type="coiled-coil region" evidence="3">
    <location>
        <begin position="490"/>
        <end position="552"/>
    </location>
</feature>
<dbReference type="AlphaFoldDB" id="A0A8E2ATC9"/>
<evidence type="ECO:0000256" key="3">
    <source>
        <dbReference type="SAM" id="Coils"/>
    </source>
</evidence>
<dbReference type="PANTHER" id="PTHR47219">
    <property type="entry name" value="RAB GTPASE-ACTIVATING PROTEIN 1-LIKE"/>
    <property type="match status" value="1"/>
</dbReference>
<dbReference type="SMART" id="SM00164">
    <property type="entry name" value="TBC"/>
    <property type="match status" value="1"/>
</dbReference>
<dbReference type="InterPro" id="IPR050302">
    <property type="entry name" value="Rab_GAP_TBC_domain"/>
</dbReference>
<evidence type="ECO:0000256" key="4">
    <source>
        <dbReference type="SAM" id="MobiDB-lite"/>
    </source>
</evidence>
<name>A0A8E2ATC9_9APHY</name>
<dbReference type="GO" id="GO:0031267">
    <property type="term" value="F:small GTPase binding"/>
    <property type="evidence" value="ECO:0007669"/>
    <property type="project" value="TreeGrafter"/>
</dbReference>
<dbReference type="Pfam" id="PF23436">
    <property type="entry name" value="RabGap-TBC_2"/>
    <property type="match status" value="1"/>
</dbReference>
<dbReference type="PROSITE" id="PS50086">
    <property type="entry name" value="TBC_RABGAP"/>
    <property type="match status" value="1"/>
</dbReference>